<feature type="transmembrane region" description="Helical" evidence="1">
    <location>
        <begin position="89"/>
        <end position="110"/>
    </location>
</feature>
<dbReference type="Pfam" id="PF06197">
    <property type="entry name" value="DUF998"/>
    <property type="match status" value="1"/>
</dbReference>
<feature type="transmembrane region" description="Helical" evidence="1">
    <location>
        <begin position="130"/>
        <end position="151"/>
    </location>
</feature>
<feature type="transmembrane region" description="Helical" evidence="1">
    <location>
        <begin position="185"/>
        <end position="207"/>
    </location>
</feature>
<organism evidence="2 3">
    <name type="scientific">Pseudonocardia humida</name>
    <dbReference type="NCBI Taxonomy" id="2800819"/>
    <lineage>
        <taxon>Bacteria</taxon>
        <taxon>Bacillati</taxon>
        <taxon>Actinomycetota</taxon>
        <taxon>Actinomycetes</taxon>
        <taxon>Pseudonocardiales</taxon>
        <taxon>Pseudonocardiaceae</taxon>
        <taxon>Pseudonocardia</taxon>
    </lineage>
</organism>
<protein>
    <submittedName>
        <fullName evidence="2">DUF998 domain-containing protein</fullName>
    </submittedName>
</protein>
<evidence type="ECO:0000313" key="2">
    <source>
        <dbReference type="EMBL" id="MCO1655316.1"/>
    </source>
</evidence>
<accession>A0ABT0ZX80</accession>
<reference evidence="2" key="1">
    <citation type="submission" date="2021-04" db="EMBL/GenBank/DDBJ databases">
        <title>Pseudonocardia sp. nov., isolated from sandy soil of mangrove forest.</title>
        <authorList>
            <person name="Zan Z."/>
            <person name="Huang R."/>
            <person name="Liu W."/>
        </authorList>
    </citation>
    <scope>NUCLEOTIDE SEQUENCE</scope>
    <source>
        <strain evidence="2">S2-4</strain>
    </source>
</reference>
<keyword evidence="1" id="KW-1133">Transmembrane helix</keyword>
<dbReference type="Proteomes" id="UP001165283">
    <property type="component" value="Unassembled WGS sequence"/>
</dbReference>
<comment type="caution">
    <text evidence="2">The sequence shown here is derived from an EMBL/GenBank/DDBJ whole genome shotgun (WGS) entry which is preliminary data.</text>
</comment>
<proteinExistence type="predicted"/>
<keyword evidence="1" id="KW-0812">Transmembrane</keyword>
<evidence type="ECO:0000313" key="3">
    <source>
        <dbReference type="Proteomes" id="UP001165283"/>
    </source>
</evidence>
<evidence type="ECO:0000256" key="1">
    <source>
        <dbReference type="SAM" id="Phobius"/>
    </source>
</evidence>
<sequence>MARRTLPTRALLVCGAVAGPVYVAVAMAQALTRDGFDLARHRFTALTAGDLGWIHRSNMLLVGVLTVLFALGVAQVLRPGRGAVWGPRLLGLFGVAYAVGGALTADPAAGFPPGAAEVVGGTWQGAVQNASRGASTVLLIATSVLIAWHFAAAGRRGWAWFHGLYGAAVPIVFAVLTAVNSAVGGYPYALAVIFLGLPWIWVTALAVPLYRRESARRGGVPASTAPVG</sequence>
<keyword evidence="1" id="KW-0472">Membrane</keyword>
<dbReference type="EMBL" id="JAGSOV010000020">
    <property type="protein sequence ID" value="MCO1655316.1"/>
    <property type="molecule type" value="Genomic_DNA"/>
</dbReference>
<dbReference type="RefSeq" id="WP_252437087.1">
    <property type="nucleotide sequence ID" value="NZ_JAGSOV010000020.1"/>
</dbReference>
<gene>
    <name evidence="2" type="ORF">KDL28_09640</name>
</gene>
<feature type="transmembrane region" description="Helical" evidence="1">
    <location>
        <begin position="158"/>
        <end position="179"/>
    </location>
</feature>
<dbReference type="InterPro" id="IPR009339">
    <property type="entry name" value="DUF998"/>
</dbReference>
<keyword evidence="3" id="KW-1185">Reference proteome</keyword>
<feature type="transmembrane region" description="Helical" evidence="1">
    <location>
        <begin position="59"/>
        <end position="77"/>
    </location>
</feature>
<name>A0ABT0ZX80_9PSEU</name>